<feature type="transmembrane region" description="Helical" evidence="1">
    <location>
        <begin position="148"/>
        <end position="174"/>
    </location>
</feature>
<feature type="transmembrane region" description="Helical" evidence="1">
    <location>
        <begin position="59"/>
        <end position="78"/>
    </location>
</feature>
<keyword evidence="1" id="KW-0472">Membrane</keyword>
<proteinExistence type="predicted"/>
<name>A0A7L7KPP7_9MOLU</name>
<evidence type="ECO:0000313" key="2">
    <source>
        <dbReference type="EMBL" id="QMS84409.1"/>
    </source>
</evidence>
<reference evidence="2 3" key="1">
    <citation type="submission" date="2020-02" db="EMBL/GenBank/DDBJ databases">
        <authorList>
            <person name="Zheng R.K."/>
            <person name="Sun C.M."/>
        </authorList>
    </citation>
    <scope>NUCLEOTIDE SEQUENCE [LARGE SCALE GENOMIC DNA]</scope>
    <source>
        <strain evidence="3">zrk13</strain>
    </source>
</reference>
<feature type="transmembrane region" description="Helical" evidence="1">
    <location>
        <begin position="186"/>
        <end position="205"/>
    </location>
</feature>
<evidence type="ECO:0000313" key="3">
    <source>
        <dbReference type="Proteomes" id="UP000514720"/>
    </source>
</evidence>
<keyword evidence="1" id="KW-0812">Transmembrane</keyword>
<keyword evidence="3" id="KW-1185">Reference proteome</keyword>
<organism evidence="2 3">
    <name type="scientific">Candidatus Xianfuyuplasma coldseepsis</name>
    <dbReference type="NCBI Taxonomy" id="2782163"/>
    <lineage>
        <taxon>Bacteria</taxon>
        <taxon>Bacillati</taxon>
        <taxon>Mycoplasmatota</taxon>
        <taxon>Mollicutes</taxon>
        <taxon>Candidatus Izemoplasmatales</taxon>
        <taxon>Candidatus Izemoplasmataceae</taxon>
        <taxon>Candidatus Xianfuyuplasma</taxon>
    </lineage>
</organism>
<keyword evidence="1" id="KW-1133">Transmembrane helix</keyword>
<feature type="transmembrane region" description="Helical" evidence="1">
    <location>
        <begin position="32"/>
        <end position="52"/>
    </location>
</feature>
<feature type="transmembrane region" description="Helical" evidence="1">
    <location>
        <begin position="90"/>
        <end position="109"/>
    </location>
</feature>
<dbReference type="KEGG" id="xcl:G4Z02_01175"/>
<dbReference type="EMBL" id="CP048914">
    <property type="protein sequence ID" value="QMS84409.1"/>
    <property type="molecule type" value="Genomic_DNA"/>
</dbReference>
<dbReference type="Proteomes" id="UP000514720">
    <property type="component" value="Chromosome"/>
</dbReference>
<protein>
    <submittedName>
        <fullName evidence="2">Uncharacterized protein</fullName>
    </submittedName>
</protein>
<sequence>MMNKKLIVQILFFGALWGIVEATLGYVLHLIPATIAGSILFPIAGLILYRAYNVTGSKGALLWIGVVAATIKSVNFFLPQYSIFKTINPMISIVMEALMVVVVVSLLTSDKQVPKLLAFPIASIAWRGLFVMWMGFQYATTGNLAPYLATPALIADFIIITGLLSGAIGTLFVVINDHVKVSLPQVSHRLSLASFLFLVALVLTYTL</sequence>
<accession>A0A7L7KPP7</accession>
<gene>
    <name evidence="2" type="ORF">G4Z02_01175</name>
</gene>
<dbReference type="AlphaFoldDB" id="A0A7L7KPP7"/>
<evidence type="ECO:0000256" key="1">
    <source>
        <dbReference type="SAM" id="Phobius"/>
    </source>
</evidence>
<feature type="transmembrane region" description="Helical" evidence="1">
    <location>
        <begin position="116"/>
        <end position="136"/>
    </location>
</feature>